<feature type="region of interest" description="Disordered" evidence="2">
    <location>
        <begin position="146"/>
        <end position="181"/>
    </location>
</feature>
<organism evidence="4 5">
    <name type="scientific">Kwoniella shandongensis</name>
    <dbReference type="NCBI Taxonomy" id="1734106"/>
    <lineage>
        <taxon>Eukaryota</taxon>
        <taxon>Fungi</taxon>
        <taxon>Dikarya</taxon>
        <taxon>Basidiomycota</taxon>
        <taxon>Agaricomycotina</taxon>
        <taxon>Tremellomycetes</taxon>
        <taxon>Tremellales</taxon>
        <taxon>Cryptococcaceae</taxon>
        <taxon>Kwoniella</taxon>
    </lineage>
</organism>
<feature type="compositionally biased region" description="Low complexity" evidence="2">
    <location>
        <begin position="13"/>
        <end position="32"/>
    </location>
</feature>
<feature type="region of interest" description="Disordered" evidence="2">
    <location>
        <begin position="69"/>
        <end position="112"/>
    </location>
</feature>
<dbReference type="Proteomes" id="UP000322225">
    <property type="component" value="Chromosome 6"/>
</dbReference>
<proteinExistence type="predicted"/>
<feature type="region of interest" description="Disordered" evidence="2">
    <location>
        <begin position="1"/>
        <end position="53"/>
    </location>
</feature>
<feature type="compositionally biased region" description="Acidic residues" evidence="2">
    <location>
        <begin position="447"/>
        <end position="456"/>
    </location>
</feature>
<dbReference type="GeneID" id="43586030"/>
<reference evidence="4" key="1">
    <citation type="submission" date="2017-08" db="EMBL/GenBank/DDBJ databases">
        <authorList>
            <person name="Cuomo C."/>
            <person name="Billmyre B."/>
            <person name="Heitman J."/>
        </authorList>
    </citation>
    <scope>NUCLEOTIDE SEQUENCE</scope>
    <source>
        <strain evidence="4">CBS 12478</strain>
    </source>
</reference>
<evidence type="ECO:0000259" key="3">
    <source>
        <dbReference type="Pfam" id="PF03033"/>
    </source>
</evidence>
<dbReference type="PANTHER" id="PTHR48050:SF26">
    <property type="entry name" value="STEROL 3-BETA-GLUCOSYLTRANSFERASE"/>
    <property type="match status" value="1"/>
</dbReference>
<keyword evidence="1" id="KW-0808">Transferase</keyword>
<dbReference type="PANTHER" id="PTHR48050">
    <property type="entry name" value="STEROL 3-BETA-GLUCOSYLTRANSFERASE"/>
    <property type="match status" value="1"/>
</dbReference>
<evidence type="ECO:0000256" key="1">
    <source>
        <dbReference type="ARBA" id="ARBA00022679"/>
    </source>
</evidence>
<dbReference type="Gene3D" id="3.40.50.2000">
    <property type="entry name" value="Glycogen Phosphorylase B"/>
    <property type="match status" value="4"/>
</dbReference>
<feature type="compositionally biased region" description="Polar residues" evidence="2">
    <location>
        <begin position="33"/>
        <end position="53"/>
    </location>
</feature>
<dbReference type="CDD" id="cd03784">
    <property type="entry name" value="GT1_Gtf-like"/>
    <property type="match status" value="1"/>
</dbReference>
<evidence type="ECO:0000313" key="5">
    <source>
        <dbReference type="Proteomes" id="UP000322225"/>
    </source>
</evidence>
<feature type="domain" description="Glycosyltransferase family 28 N-terminal" evidence="3">
    <location>
        <begin position="587"/>
        <end position="623"/>
    </location>
</feature>
<evidence type="ECO:0000256" key="2">
    <source>
        <dbReference type="SAM" id="MobiDB-lite"/>
    </source>
</evidence>
<feature type="region of interest" description="Disordered" evidence="2">
    <location>
        <begin position="434"/>
        <end position="460"/>
    </location>
</feature>
<dbReference type="Pfam" id="PF03033">
    <property type="entry name" value="Glyco_transf_28"/>
    <property type="match status" value="2"/>
</dbReference>
<sequence length="960" mass="105495">MPAVSKKLSDIFSCSPSGSPRNSPRNSPLLSPTKLNDTVPPLQSTPVSRSGMPCSSQLFDLFKFVASGRNNGDLDPEVDSDEDDDEVSLHISPEQQEEANVPQAMPAEPAVDNDVKLEKWIDETIRKTELQPLSLSNLSPWRFPGSEKALKRPRLPGKKAQPSPELDESPVDTPLEAPTGRPFRAAVGVDDIPDEDKLAAIVDEFGEIAGLLEGDEPERILAESKGSLFKLAMDSAAAAFAHQPDVIHAGPVTVHRPGSLKPARRVWMELSAEMVTTYPSADEAGRVRPLRSVLRLDIQLDDEPKETNVIETSSQATLVETPVSSPGVERKGSFRAFSRGRSAQGNSTEARSPSPLIREAGLHPSMLRTEMSHKNFASASDSSFDFNIAVLKDQAWFAQAFESAVDASHQRKYKHDAKRPRMVLQVAGHDCLATDEDLESDRSGSYDSEEGDDEEDGHNGLLRETRKAEKAALSAKVFGLKEEEGVWIGADIKVMARINDLRGTRTPAPSVPAEQKPSPPLFDEPIARTASPASNTVVDHPADILAPPRDLLLQAPVVPADAVKYIPYIANKPLHAMARIAPRTFTCLTIGSRGDIQPYIALCLRLKQDGHKVVIVTHAGGDPTALMKLSTEHKTVLLDSWNACQDSDVLIESPSTMAGVHIAEALKIPYFRAFTMPWTRTSAYPHAFMVPAFEMGPSFNYSTYVLFDNIMWRATSGQINKWRKHYLGLKFTDMTALSLTKIPFLYNFSAAVVPKPLDWHDDIVITGYWNLEDSDTEWSPPPELEAFMAKAKEDQRPLVYIVSVTIMSSADKQGFGSIVVPRPNAMTKSIIKAVEKGWSSRGGDPAKEGEEIVFPPSCYGVDKIPHSWLFPRVAMLTVSDQFFWSIRVTKLEVGLKVPSLRSDDIAAALVKATTDRVMMEKAARIGERIRSENGVNAAVQAIHNNLSRAGADRTKMRWAK</sequence>
<dbReference type="InterPro" id="IPR004276">
    <property type="entry name" value="GlycoTrans_28_N"/>
</dbReference>
<feature type="domain" description="Glycosyltransferase family 28 N-terminal" evidence="3">
    <location>
        <begin position="643"/>
        <end position="685"/>
    </location>
</feature>
<dbReference type="GO" id="GO:0016125">
    <property type="term" value="P:sterol metabolic process"/>
    <property type="evidence" value="ECO:0007669"/>
    <property type="project" value="TreeGrafter"/>
</dbReference>
<protein>
    <recommendedName>
        <fullName evidence="3">Glycosyltransferase family 28 N-terminal domain-containing protein</fullName>
    </recommendedName>
</protein>
<dbReference type="KEGG" id="ksn:43586030"/>
<dbReference type="InterPro" id="IPR002213">
    <property type="entry name" value="UDP_glucos_trans"/>
</dbReference>
<evidence type="ECO:0000313" key="4">
    <source>
        <dbReference type="EMBL" id="WWD19120.1"/>
    </source>
</evidence>
<dbReference type="GO" id="GO:0005975">
    <property type="term" value="P:carbohydrate metabolic process"/>
    <property type="evidence" value="ECO:0007669"/>
    <property type="project" value="InterPro"/>
</dbReference>
<dbReference type="GO" id="GO:0016906">
    <property type="term" value="F:sterol 3-beta-glucosyltransferase activity"/>
    <property type="evidence" value="ECO:0007669"/>
    <property type="project" value="UniProtKB-ARBA"/>
</dbReference>
<dbReference type="SUPFAM" id="SSF53756">
    <property type="entry name" value="UDP-Glycosyltransferase/glycogen phosphorylase"/>
    <property type="match status" value="1"/>
</dbReference>
<dbReference type="EMBL" id="CP144056">
    <property type="protein sequence ID" value="WWD19120.1"/>
    <property type="molecule type" value="Genomic_DNA"/>
</dbReference>
<feature type="compositionally biased region" description="Acidic residues" evidence="2">
    <location>
        <begin position="74"/>
        <end position="86"/>
    </location>
</feature>
<keyword evidence="5" id="KW-1185">Reference proteome</keyword>
<feature type="compositionally biased region" description="Polar residues" evidence="2">
    <location>
        <begin position="341"/>
        <end position="351"/>
    </location>
</feature>
<name>A0AAJ8MX02_9TREE</name>
<dbReference type="InterPro" id="IPR050426">
    <property type="entry name" value="Glycosyltransferase_28"/>
</dbReference>
<dbReference type="AlphaFoldDB" id="A0AAJ8MX02"/>
<gene>
    <name evidence="4" type="ORF">CI109_103578</name>
</gene>
<feature type="region of interest" description="Disordered" evidence="2">
    <location>
        <begin position="320"/>
        <end position="354"/>
    </location>
</feature>
<accession>A0AAJ8MX02</accession>
<reference evidence="4" key="2">
    <citation type="submission" date="2024-01" db="EMBL/GenBank/DDBJ databases">
        <title>Comparative genomics of Cryptococcus and Kwoniella reveals pathogenesis evolution and contrasting modes of karyotype evolution via chromosome fusion or intercentromeric recombination.</title>
        <authorList>
            <person name="Coelho M.A."/>
            <person name="David-Palma M."/>
            <person name="Shea T."/>
            <person name="Bowers K."/>
            <person name="McGinley-Smith S."/>
            <person name="Mohammad A.W."/>
            <person name="Gnirke A."/>
            <person name="Yurkov A.M."/>
            <person name="Nowrousian M."/>
            <person name="Sun S."/>
            <person name="Cuomo C.A."/>
            <person name="Heitman J."/>
        </authorList>
    </citation>
    <scope>NUCLEOTIDE SEQUENCE</scope>
    <source>
        <strain evidence="4">CBS 12478</strain>
    </source>
</reference>
<dbReference type="RefSeq" id="XP_065823396.1">
    <property type="nucleotide sequence ID" value="XM_065967324.1"/>
</dbReference>